<dbReference type="InterPro" id="IPR043502">
    <property type="entry name" value="DNA/RNA_pol_sf"/>
</dbReference>
<dbReference type="PANTHER" id="PTHR11439:SF467">
    <property type="entry name" value="INTEGRASE CATALYTIC DOMAIN-CONTAINING PROTEIN"/>
    <property type="match status" value="1"/>
</dbReference>
<evidence type="ECO:0000313" key="2">
    <source>
        <dbReference type="EMBL" id="GEU64849.1"/>
    </source>
</evidence>
<proteinExistence type="predicted"/>
<sequence length="443" mass="50195">MGTTRHDRVFMAHPKHQTGVSRQSYQIFPLQKNCGMPWGRNNVTLSWLRYTLEESCPNQNTTSAGAQEQSSPNISSTEDTVPNLISEVSNSQPSDSLDEISENIHETVGVQEHEEPTLTEVPKKYVLPASKSRLASSPVRCEECIPTRRIKRKKYIWRPRLDSLSISNIEKSKKYILDLLAYTGMINCKPADTPMITNQKLFMKTKAKLANRDRYQRMVGKLIYLSHTRPDIAYVVGVVSRLKHQPQVDHMHAVLRIVRYLKGTTSHGVLFKTNGHLNIQIFTDVDVDWAGDKENRRSTSRYFSLVGGNLVTWKSKKQKAVSLSSTEAKFRGIAKGLAEALWIRKLVSEIGFPPKESIGIMSDNKASIQISENPVQRDRTKHVEVDRHFIKEKLEAGIIKLPFFKSEDELAEILTKAVGMVILHKCLNKLNFGDPTVQLEGEC</sequence>
<gene>
    <name evidence="2" type="ORF">Tci_036827</name>
</gene>
<dbReference type="AlphaFoldDB" id="A0A6L2LUP5"/>
<organism evidence="2">
    <name type="scientific">Tanacetum cinerariifolium</name>
    <name type="common">Dalmatian daisy</name>
    <name type="synonym">Chrysanthemum cinerariifolium</name>
    <dbReference type="NCBI Taxonomy" id="118510"/>
    <lineage>
        <taxon>Eukaryota</taxon>
        <taxon>Viridiplantae</taxon>
        <taxon>Streptophyta</taxon>
        <taxon>Embryophyta</taxon>
        <taxon>Tracheophyta</taxon>
        <taxon>Spermatophyta</taxon>
        <taxon>Magnoliopsida</taxon>
        <taxon>eudicotyledons</taxon>
        <taxon>Gunneridae</taxon>
        <taxon>Pentapetalae</taxon>
        <taxon>asterids</taxon>
        <taxon>campanulids</taxon>
        <taxon>Asterales</taxon>
        <taxon>Asteraceae</taxon>
        <taxon>Asteroideae</taxon>
        <taxon>Anthemideae</taxon>
        <taxon>Anthemidinae</taxon>
        <taxon>Tanacetum</taxon>
    </lineage>
</organism>
<accession>A0A6L2LUP5</accession>
<dbReference type="CDD" id="cd09272">
    <property type="entry name" value="RNase_HI_RT_Ty1"/>
    <property type="match status" value="1"/>
</dbReference>
<dbReference type="PANTHER" id="PTHR11439">
    <property type="entry name" value="GAG-POL-RELATED RETROTRANSPOSON"/>
    <property type="match status" value="1"/>
</dbReference>
<name>A0A6L2LUP5_TANCI</name>
<protein>
    <submittedName>
        <fullName evidence="2">Putative ribonuclease H-like domain-containing protein</fullName>
    </submittedName>
</protein>
<evidence type="ECO:0000256" key="1">
    <source>
        <dbReference type="SAM" id="MobiDB-lite"/>
    </source>
</evidence>
<feature type="region of interest" description="Disordered" evidence="1">
    <location>
        <begin position="59"/>
        <end position="79"/>
    </location>
</feature>
<comment type="caution">
    <text evidence="2">The sequence shown here is derived from an EMBL/GenBank/DDBJ whole genome shotgun (WGS) entry which is preliminary data.</text>
</comment>
<reference evidence="2" key="1">
    <citation type="journal article" date="2019" name="Sci. Rep.">
        <title>Draft genome of Tanacetum cinerariifolium, the natural source of mosquito coil.</title>
        <authorList>
            <person name="Yamashiro T."/>
            <person name="Shiraishi A."/>
            <person name="Satake H."/>
            <person name="Nakayama K."/>
        </authorList>
    </citation>
    <scope>NUCLEOTIDE SEQUENCE</scope>
</reference>
<dbReference type="SUPFAM" id="SSF56672">
    <property type="entry name" value="DNA/RNA polymerases"/>
    <property type="match status" value="1"/>
</dbReference>
<dbReference type="EMBL" id="BKCJ010005090">
    <property type="protein sequence ID" value="GEU64849.1"/>
    <property type="molecule type" value="Genomic_DNA"/>
</dbReference>